<comment type="caution">
    <text evidence="1">The sequence shown here is derived from an EMBL/GenBank/DDBJ whole genome shotgun (WGS) entry which is preliminary data.</text>
</comment>
<dbReference type="OrthoDB" id="694638at2759"/>
<reference evidence="2" key="1">
    <citation type="submission" date="2019-07" db="EMBL/GenBank/DDBJ databases">
        <title>De Novo Assembly of kiwifruit Actinidia rufa.</title>
        <authorList>
            <person name="Sugita-Konishi S."/>
            <person name="Sato K."/>
            <person name="Mori E."/>
            <person name="Abe Y."/>
            <person name="Kisaki G."/>
            <person name="Hamano K."/>
            <person name="Suezawa K."/>
            <person name="Otani M."/>
            <person name="Fukuda T."/>
            <person name="Manabe T."/>
            <person name="Gomi K."/>
            <person name="Tabuchi M."/>
            <person name="Akimitsu K."/>
            <person name="Kataoka I."/>
        </authorList>
    </citation>
    <scope>NUCLEOTIDE SEQUENCE [LARGE SCALE GENOMIC DNA]</scope>
    <source>
        <strain evidence="2">cv. Fuchu</strain>
    </source>
</reference>
<keyword evidence="2" id="KW-1185">Reference proteome</keyword>
<dbReference type="PANTHER" id="PTHR33526">
    <property type="entry name" value="OS07G0123800 PROTEIN"/>
    <property type="match status" value="1"/>
</dbReference>
<gene>
    <name evidence="1" type="ORF">Acr_00g0082270</name>
</gene>
<dbReference type="PANTHER" id="PTHR33526:SF20">
    <property type="entry name" value="VQ DOMAIN-CONTAINING PROTEIN"/>
    <property type="match status" value="1"/>
</dbReference>
<dbReference type="PIRSF" id="PIRSF031279">
    <property type="entry name" value="UCP031279"/>
    <property type="match status" value="1"/>
</dbReference>
<proteinExistence type="predicted"/>
<dbReference type="AlphaFoldDB" id="A0A7J0DV68"/>
<dbReference type="Proteomes" id="UP000585474">
    <property type="component" value="Unassembled WGS sequence"/>
</dbReference>
<evidence type="ECO:0000313" key="2">
    <source>
        <dbReference type="Proteomes" id="UP000585474"/>
    </source>
</evidence>
<dbReference type="EMBL" id="BJWL01000407">
    <property type="protein sequence ID" value="GFS42882.1"/>
    <property type="molecule type" value="Genomic_DNA"/>
</dbReference>
<name>A0A7J0DV68_9ERIC</name>
<organism evidence="1 2">
    <name type="scientific">Actinidia rufa</name>
    <dbReference type="NCBI Taxonomy" id="165716"/>
    <lineage>
        <taxon>Eukaryota</taxon>
        <taxon>Viridiplantae</taxon>
        <taxon>Streptophyta</taxon>
        <taxon>Embryophyta</taxon>
        <taxon>Tracheophyta</taxon>
        <taxon>Spermatophyta</taxon>
        <taxon>Magnoliopsida</taxon>
        <taxon>eudicotyledons</taxon>
        <taxon>Gunneridae</taxon>
        <taxon>Pentapetalae</taxon>
        <taxon>asterids</taxon>
        <taxon>Ericales</taxon>
        <taxon>Actinidiaceae</taxon>
        <taxon>Actinidia</taxon>
    </lineage>
</organism>
<accession>A0A7J0DV68</accession>
<evidence type="ECO:0000313" key="1">
    <source>
        <dbReference type="EMBL" id="GFS42882.1"/>
    </source>
</evidence>
<dbReference type="InterPro" id="IPR016972">
    <property type="entry name" value="UCP031279"/>
</dbReference>
<sequence>MRSGKEKKQNKKFMKFIKARFRVLSKAREIYTKTLFDCAGKAGTGSSVVCPAPKAPQKLPTNYGVCVSDEQIKREEHRERVRVVSKRDRVSVEKPVCGVGRSYSVGVGRIGRIDEDKPCEFEEEDVQSNSSGLICHRKRNFVYQHTLGR</sequence>
<protein>
    <submittedName>
        <fullName evidence="1">Uncharacterized protein</fullName>
    </submittedName>
</protein>